<dbReference type="AlphaFoldDB" id="A0A699IYM3"/>
<name>A0A699IYM3_TANCI</name>
<sequence>MASGGSDRDVEDALSKLLQMGTMAEYQNEFEMLVNRIMGIYESLLKTFYISGLKPALQCALLWSNPTTLGEAFSFARATEAPFTDLQLWELLRSNPTTLGEAFFKARIIEARFKDERSTTAIAKATDINTGVHIQDLELETKVLVDGKQDDAKVVKVVGVTGHQNSDEPNVLKGNRVIGVGVNEHNKGVDKEVQYSVYTIHVLIPFLKRLNDKYIKKKNMEAVIQRRLWDPGIFKTTP</sequence>
<gene>
    <name evidence="1" type="ORF">Tci_569206</name>
</gene>
<reference evidence="1" key="1">
    <citation type="journal article" date="2019" name="Sci. Rep.">
        <title>Draft genome of Tanacetum cinerariifolium, the natural source of mosquito coil.</title>
        <authorList>
            <person name="Yamashiro T."/>
            <person name="Shiraishi A."/>
            <person name="Satake H."/>
            <person name="Nakayama K."/>
        </authorList>
    </citation>
    <scope>NUCLEOTIDE SEQUENCE</scope>
</reference>
<proteinExistence type="predicted"/>
<comment type="caution">
    <text evidence="1">The sequence shown here is derived from an EMBL/GenBank/DDBJ whole genome shotgun (WGS) entry which is preliminary data.</text>
</comment>
<accession>A0A699IYM3</accession>
<dbReference type="EMBL" id="BKCJ010349649">
    <property type="protein sequence ID" value="GEZ97233.1"/>
    <property type="molecule type" value="Genomic_DNA"/>
</dbReference>
<evidence type="ECO:0000313" key="1">
    <source>
        <dbReference type="EMBL" id="GEZ97233.1"/>
    </source>
</evidence>
<organism evidence="1">
    <name type="scientific">Tanacetum cinerariifolium</name>
    <name type="common">Dalmatian daisy</name>
    <name type="synonym">Chrysanthemum cinerariifolium</name>
    <dbReference type="NCBI Taxonomy" id="118510"/>
    <lineage>
        <taxon>Eukaryota</taxon>
        <taxon>Viridiplantae</taxon>
        <taxon>Streptophyta</taxon>
        <taxon>Embryophyta</taxon>
        <taxon>Tracheophyta</taxon>
        <taxon>Spermatophyta</taxon>
        <taxon>Magnoliopsida</taxon>
        <taxon>eudicotyledons</taxon>
        <taxon>Gunneridae</taxon>
        <taxon>Pentapetalae</taxon>
        <taxon>asterids</taxon>
        <taxon>campanulids</taxon>
        <taxon>Asterales</taxon>
        <taxon>Asteraceae</taxon>
        <taxon>Asteroideae</taxon>
        <taxon>Anthemideae</taxon>
        <taxon>Anthemidinae</taxon>
        <taxon>Tanacetum</taxon>
    </lineage>
</organism>
<protein>
    <submittedName>
        <fullName evidence="1">Harbinger transposase-derived nuclease domain-containing protein</fullName>
    </submittedName>
</protein>